<dbReference type="Proteomes" id="UP001144280">
    <property type="component" value="Unassembled WGS sequence"/>
</dbReference>
<organism evidence="6 7">
    <name type="scientific">Phytohabitans aurantiacus</name>
    <dbReference type="NCBI Taxonomy" id="3016789"/>
    <lineage>
        <taxon>Bacteria</taxon>
        <taxon>Bacillati</taxon>
        <taxon>Actinomycetota</taxon>
        <taxon>Actinomycetes</taxon>
        <taxon>Micromonosporales</taxon>
        <taxon>Micromonosporaceae</taxon>
    </lineage>
</organism>
<dbReference type="CDD" id="cd19531">
    <property type="entry name" value="LCL_NRPS-like"/>
    <property type="match status" value="1"/>
</dbReference>
<dbReference type="SUPFAM" id="SSF47336">
    <property type="entry name" value="ACP-like"/>
    <property type="match status" value="1"/>
</dbReference>
<dbReference type="InterPro" id="IPR020845">
    <property type="entry name" value="AMP-binding_CS"/>
</dbReference>
<dbReference type="InterPro" id="IPR023213">
    <property type="entry name" value="CAT-like_dom_sf"/>
</dbReference>
<dbReference type="InterPro" id="IPR006162">
    <property type="entry name" value="Ppantetheine_attach_site"/>
</dbReference>
<dbReference type="Pfam" id="PF00668">
    <property type="entry name" value="Condensation"/>
    <property type="match status" value="1"/>
</dbReference>
<keyword evidence="3" id="KW-0597">Phosphoprotein</keyword>
<evidence type="ECO:0000259" key="5">
    <source>
        <dbReference type="PROSITE" id="PS50075"/>
    </source>
</evidence>
<dbReference type="InterPro" id="IPR010071">
    <property type="entry name" value="AA_adenyl_dom"/>
</dbReference>
<dbReference type="Gene3D" id="2.30.38.10">
    <property type="entry name" value="Luciferase, Domain 3"/>
    <property type="match status" value="1"/>
</dbReference>
<evidence type="ECO:0000256" key="4">
    <source>
        <dbReference type="SAM" id="MobiDB-lite"/>
    </source>
</evidence>
<reference evidence="6" key="1">
    <citation type="submission" date="2022-12" db="EMBL/GenBank/DDBJ databases">
        <title>New Phytohabitans aurantiacus sp. RD004123 nov., an actinomycete isolated from soil.</title>
        <authorList>
            <person name="Triningsih D.W."/>
            <person name="Harunari E."/>
            <person name="Igarashi Y."/>
        </authorList>
    </citation>
    <scope>NUCLEOTIDE SEQUENCE</scope>
    <source>
        <strain evidence="6">RD004123</strain>
    </source>
</reference>
<dbReference type="CDD" id="cd05930">
    <property type="entry name" value="A_NRPS"/>
    <property type="match status" value="1"/>
</dbReference>
<dbReference type="SUPFAM" id="SSF56801">
    <property type="entry name" value="Acetyl-CoA synthetase-like"/>
    <property type="match status" value="1"/>
</dbReference>
<dbReference type="Pfam" id="PF13193">
    <property type="entry name" value="AMP-binding_C"/>
    <property type="match status" value="1"/>
</dbReference>
<dbReference type="PROSITE" id="PS00012">
    <property type="entry name" value="PHOSPHOPANTETHEINE"/>
    <property type="match status" value="1"/>
</dbReference>
<protein>
    <recommendedName>
        <fullName evidence="5">Carrier domain-containing protein</fullName>
    </recommendedName>
</protein>
<comment type="caution">
    <text evidence="6">The sequence shown here is derived from an EMBL/GenBank/DDBJ whole genome shotgun (WGS) entry which is preliminary data.</text>
</comment>
<dbReference type="InterPro" id="IPR045851">
    <property type="entry name" value="AMP-bd_C_sf"/>
</dbReference>
<sequence length="1079" mass="115485">MTLSDQDTLRALMERRVAAARAAARTETGAGIPRRTDPHAPQPLSPSQRRLWFNAQFERNTSIYHVPAVLRLTGPLDEEALLAALREVAARHEVLRSIIAHAGDDPVAIAGPADRIELSIVDTDEATLAKAARAEVSRPFQLDREPPMRAVLFRLATDHHVLVLTVHHIATDAWSQDLMLDELGTLYAARLGQAPAPAAPRLQYADVTEWEAGRTADGDGDAGWWVERLAGLAPALALPVDRPYPAVADWTGGYVPVVVPPALAARLRDTARESGATPFMVLLAAWQALLGRLCGSDDIAVGVPESGRRHRDAEGVVGCFINTLVMRTDLSGDPTGRQLLQRVRETTLEAFAHAAVPFERVVEAVAPERSTATTPIFQSMLFLLDAPQKDPVLPGVRAERLDSPLDSNKFDVSLSLTGTPAGYEGFVSYRQDLFDRLTVERWARWLLVLLDGMLSDPDRPIAAIDLLDGDERAALVALGTGPDLPAGIPATMLDAVLAQAAARPVAVAVDGRDGTLSYGDLARASARVATALRAHGAGPETPVGICLPRDRHLPAALVGVWRAGSAYVPLEPDHPAERLRYQLTDSGAGVVLAGGETLDVARRLVDGAGTDGRGTVVVDLAEALATEPGDLPAVGPDDLAYVIYTSGSTGRPKGVELTHGALAAYVAANCEPMPVTPDDVMLGLTALSFDVAGLELWVGLGRGLRLVMLERSVAVDGHLVAQRIAESGVTVMTATPTTFRLLVAADWRAPAVRAVAIGEAVDPALARELVDRLGEFWNGYGPTETAVTSTMYRVTAPVGDTVPIGSPMAGEWVYIMDLDHAGRAGRLALPGTVGELWIGGAGVARGYRGRPDLTEAAFVADPVRPGERCYRTGDLVRWRTDGLLEFRGRRDHQVKVRGHRIELGEIEVRLRATPGVAEAVVAVADPGGDAHLVGYLVLEPGAVVETPELETRLGAALPEYMVPRRWMTLPALPVNGSGKVDRTALPEPRDEIRERVAPRGEAEHLVAEVWSAVLKRDELSVYDNFFALGGHSLSATLVVGRLRDALDYPVPVRLLFEQPVLANFAAALETLLLAEVTEA</sequence>
<evidence type="ECO:0000256" key="1">
    <source>
        <dbReference type="ARBA" id="ARBA00001957"/>
    </source>
</evidence>
<dbReference type="InterPro" id="IPR020459">
    <property type="entry name" value="AMP-binding"/>
</dbReference>
<dbReference type="EMBL" id="BSDI01000050">
    <property type="protein sequence ID" value="GLI01846.1"/>
    <property type="molecule type" value="Genomic_DNA"/>
</dbReference>
<dbReference type="InterPro" id="IPR020806">
    <property type="entry name" value="PKS_PP-bd"/>
</dbReference>
<proteinExistence type="predicted"/>
<dbReference type="RefSeq" id="WP_281903210.1">
    <property type="nucleotide sequence ID" value="NZ_BSDI01000050.1"/>
</dbReference>
<dbReference type="SUPFAM" id="SSF52777">
    <property type="entry name" value="CoA-dependent acyltransferases"/>
    <property type="match status" value="2"/>
</dbReference>
<dbReference type="Gene3D" id="3.30.559.10">
    <property type="entry name" value="Chloramphenicol acetyltransferase-like domain"/>
    <property type="match status" value="1"/>
</dbReference>
<keyword evidence="7" id="KW-1185">Reference proteome</keyword>
<dbReference type="InterPro" id="IPR009081">
    <property type="entry name" value="PP-bd_ACP"/>
</dbReference>
<dbReference type="NCBIfam" id="TIGR01733">
    <property type="entry name" value="AA-adenyl-dom"/>
    <property type="match status" value="1"/>
</dbReference>
<dbReference type="Gene3D" id="3.30.300.30">
    <property type="match status" value="1"/>
</dbReference>
<feature type="domain" description="Carrier" evidence="5">
    <location>
        <begin position="997"/>
        <end position="1072"/>
    </location>
</feature>
<dbReference type="SMART" id="SM00823">
    <property type="entry name" value="PKS_PP"/>
    <property type="match status" value="1"/>
</dbReference>
<dbReference type="InterPro" id="IPR036736">
    <property type="entry name" value="ACP-like_sf"/>
</dbReference>
<dbReference type="PANTHER" id="PTHR45527:SF1">
    <property type="entry name" value="FATTY ACID SYNTHASE"/>
    <property type="match status" value="1"/>
</dbReference>
<dbReference type="InterPro" id="IPR025110">
    <property type="entry name" value="AMP-bd_C"/>
</dbReference>
<dbReference type="Pfam" id="PF00501">
    <property type="entry name" value="AMP-binding"/>
    <property type="match status" value="1"/>
</dbReference>
<evidence type="ECO:0000256" key="3">
    <source>
        <dbReference type="ARBA" id="ARBA00022553"/>
    </source>
</evidence>
<dbReference type="PANTHER" id="PTHR45527">
    <property type="entry name" value="NONRIBOSOMAL PEPTIDE SYNTHETASE"/>
    <property type="match status" value="1"/>
</dbReference>
<name>A0ABQ5R514_9ACTN</name>
<dbReference type="Gene3D" id="3.30.559.30">
    <property type="entry name" value="Nonribosomal peptide synthetase, condensation domain"/>
    <property type="match status" value="1"/>
</dbReference>
<dbReference type="PROSITE" id="PS00455">
    <property type="entry name" value="AMP_BINDING"/>
    <property type="match status" value="1"/>
</dbReference>
<accession>A0ABQ5R514</accession>
<dbReference type="InterPro" id="IPR001242">
    <property type="entry name" value="Condensation_dom"/>
</dbReference>
<dbReference type="PRINTS" id="PR00154">
    <property type="entry name" value="AMPBINDING"/>
</dbReference>
<dbReference type="InterPro" id="IPR000873">
    <property type="entry name" value="AMP-dep_synth/lig_dom"/>
</dbReference>
<evidence type="ECO:0000313" key="6">
    <source>
        <dbReference type="EMBL" id="GLI01846.1"/>
    </source>
</evidence>
<dbReference type="Gene3D" id="3.40.50.980">
    <property type="match status" value="2"/>
</dbReference>
<dbReference type="Pfam" id="PF00550">
    <property type="entry name" value="PP-binding"/>
    <property type="match status" value="1"/>
</dbReference>
<dbReference type="Gene3D" id="1.10.1200.10">
    <property type="entry name" value="ACP-like"/>
    <property type="match status" value="1"/>
</dbReference>
<comment type="cofactor">
    <cofactor evidence="1">
        <name>pantetheine 4'-phosphate</name>
        <dbReference type="ChEBI" id="CHEBI:47942"/>
    </cofactor>
</comment>
<evidence type="ECO:0000256" key="2">
    <source>
        <dbReference type="ARBA" id="ARBA00022450"/>
    </source>
</evidence>
<evidence type="ECO:0000313" key="7">
    <source>
        <dbReference type="Proteomes" id="UP001144280"/>
    </source>
</evidence>
<gene>
    <name evidence="6" type="ORF">Pa4123_71230</name>
</gene>
<feature type="region of interest" description="Disordered" evidence="4">
    <location>
        <begin position="23"/>
        <end position="46"/>
    </location>
</feature>
<keyword evidence="2" id="KW-0596">Phosphopantetheine</keyword>
<dbReference type="PROSITE" id="PS50075">
    <property type="entry name" value="CARRIER"/>
    <property type="match status" value="1"/>
</dbReference>